<feature type="compositionally biased region" description="Basic and acidic residues" evidence="5">
    <location>
        <begin position="472"/>
        <end position="485"/>
    </location>
</feature>
<dbReference type="PANTHER" id="PTHR47683">
    <property type="entry name" value="PSEUDOURIDINE SYNTHASE FAMILY PROTEIN-RELATED"/>
    <property type="match status" value="1"/>
</dbReference>
<feature type="compositionally biased region" description="Basic and acidic residues" evidence="5">
    <location>
        <begin position="541"/>
        <end position="551"/>
    </location>
</feature>
<dbReference type="Gene3D" id="3.10.290.10">
    <property type="entry name" value="RNA-binding S4 domain"/>
    <property type="match status" value="1"/>
</dbReference>
<dbReference type="PANTHER" id="PTHR47683:SF2">
    <property type="entry name" value="RNA-BINDING S4 DOMAIN-CONTAINING PROTEIN"/>
    <property type="match status" value="1"/>
</dbReference>
<feature type="compositionally biased region" description="Basic and acidic residues" evidence="5">
    <location>
        <begin position="512"/>
        <end position="526"/>
    </location>
</feature>
<proteinExistence type="inferred from homology"/>
<dbReference type="InterPro" id="IPR006145">
    <property type="entry name" value="PsdUridine_synth_RsuA/RluA"/>
</dbReference>
<dbReference type="Proteomes" id="UP000316921">
    <property type="component" value="Chromosome"/>
</dbReference>
<keyword evidence="3" id="KW-0694">RNA-binding</keyword>
<organism evidence="7 8">
    <name type="scientific">Engelhardtia mirabilis</name>
    <dbReference type="NCBI Taxonomy" id="2528011"/>
    <lineage>
        <taxon>Bacteria</taxon>
        <taxon>Pseudomonadati</taxon>
        <taxon>Planctomycetota</taxon>
        <taxon>Planctomycetia</taxon>
        <taxon>Planctomycetia incertae sedis</taxon>
        <taxon>Engelhardtia</taxon>
    </lineage>
</organism>
<dbReference type="InterPro" id="IPR042092">
    <property type="entry name" value="PsdUridine_s_RsuA/RluB/E/F_cat"/>
</dbReference>
<evidence type="ECO:0000256" key="3">
    <source>
        <dbReference type="PROSITE-ProRule" id="PRU00182"/>
    </source>
</evidence>
<dbReference type="PROSITE" id="PS01149">
    <property type="entry name" value="PSI_RSU"/>
    <property type="match status" value="1"/>
</dbReference>
<dbReference type="EC" id="5.4.99.-" evidence="4"/>
<comment type="similarity">
    <text evidence="1 4">Belongs to the pseudouridine synthase RsuA family.</text>
</comment>
<evidence type="ECO:0000259" key="6">
    <source>
        <dbReference type="SMART" id="SM00363"/>
    </source>
</evidence>
<dbReference type="FunFam" id="3.10.290.10:FF:000003">
    <property type="entry name" value="Pseudouridine synthase"/>
    <property type="match status" value="1"/>
</dbReference>
<dbReference type="CDD" id="cd02870">
    <property type="entry name" value="PseudoU_synth_RsuA_like"/>
    <property type="match status" value="1"/>
</dbReference>
<dbReference type="SMART" id="SM00363">
    <property type="entry name" value="S4"/>
    <property type="match status" value="1"/>
</dbReference>
<feature type="compositionally biased region" description="Basic and acidic residues" evidence="5">
    <location>
        <begin position="445"/>
        <end position="458"/>
    </location>
</feature>
<feature type="compositionally biased region" description="Basic and acidic residues" evidence="5">
    <location>
        <begin position="1"/>
        <end position="22"/>
    </location>
</feature>
<keyword evidence="8" id="KW-1185">Reference proteome</keyword>
<feature type="region of interest" description="Disordered" evidence="5">
    <location>
        <begin position="315"/>
        <end position="557"/>
    </location>
</feature>
<feature type="compositionally biased region" description="Basic and acidic residues" evidence="5">
    <location>
        <begin position="392"/>
        <end position="407"/>
    </location>
</feature>
<dbReference type="Pfam" id="PF01479">
    <property type="entry name" value="S4"/>
    <property type="match status" value="1"/>
</dbReference>
<gene>
    <name evidence="7" type="primary">rluB</name>
    <name evidence="7" type="ORF">Pla133_07520</name>
</gene>
<dbReference type="NCBIfam" id="TIGR00093">
    <property type="entry name" value="pseudouridine synthase"/>
    <property type="match status" value="1"/>
</dbReference>
<dbReference type="Pfam" id="PF00849">
    <property type="entry name" value="PseudoU_synth_2"/>
    <property type="match status" value="1"/>
</dbReference>
<dbReference type="EMBL" id="CP036287">
    <property type="protein sequence ID" value="QDU65687.1"/>
    <property type="molecule type" value="Genomic_DNA"/>
</dbReference>
<feature type="compositionally biased region" description="Basic residues" evidence="5">
    <location>
        <begin position="374"/>
        <end position="383"/>
    </location>
</feature>
<protein>
    <recommendedName>
        <fullName evidence="4">Pseudouridine synthase</fullName>
        <ecNumber evidence="4">5.4.99.-</ecNumber>
    </recommendedName>
</protein>
<feature type="region of interest" description="Disordered" evidence="5">
    <location>
        <begin position="1"/>
        <end position="73"/>
    </location>
</feature>
<dbReference type="Gene3D" id="3.30.70.1560">
    <property type="entry name" value="Alpha-L RNA-binding motif"/>
    <property type="match status" value="1"/>
</dbReference>
<evidence type="ECO:0000256" key="1">
    <source>
        <dbReference type="ARBA" id="ARBA00008348"/>
    </source>
</evidence>
<reference evidence="7 8" key="1">
    <citation type="submission" date="2019-02" db="EMBL/GenBank/DDBJ databases">
        <title>Deep-cultivation of Planctomycetes and their phenomic and genomic characterization uncovers novel biology.</title>
        <authorList>
            <person name="Wiegand S."/>
            <person name="Jogler M."/>
            <person name="Boedeker C."/>
            <person name="Pinto D."/>
            <person name="Vollmers J."/>
            <person name="Rivas-Marin E."/>
            <person name="Kohn T."/>
            <person name="Peeters S.H."/>
            <person name="Heuer A."/>
            <person name="Rast P."/>
            <person name="Oberbeckmann S."/>
            <person name="Bunk B."/>
            <person name="Jeske O."/>
            <person name="Meyerdierks A."/>
            <person name="Storesund J.E."/>
            <person name="Kallscheuer N."/>
            <person name="Luecker S."/>
            <person name="Lage O.M."/>
            <person name="Pohl T."/>
            <person name="Merkel B.J."/>
            <person name="Hornburger P."/>
            <person name="Mueller R.-W."/>
            <person name="Bruemmer F."/>
            <person name="Labrenz M."/>
            <person name="Spormann A.M."/>
            <person name="Op den Camp H."/>
            <person name="Overmann J."/>
            <person name="Amann R."/>
            <person name="Jetten M.S.M."/>
            <person name="Mascher T."/>
            <person name="Medema M.H."/>
            <person name="Devos D.P."/>
            <person name="Kaster A.-K."/>
            <person name="Ovreas L."/>
            <person name="Rohde M."/>
            <person name="Galperin M.Y."/>
            <person name="Jogler C."/>
        </authorList>
    </citation>
    <scope>NUCLEOTIDE SEQUENCE [LARGE SCALE GENOMIC DNA]</scope>
    <source>
        <strain evidence="7 8">Pla133</strain>
    </source>
</reference>
<accession>A0A518BFC5</accession>
<dbReference type="AlphaFoldDB" id="A0A518BFC5"/>
<feature type="compositionally biased region" description="Basic and acidic residues" evidence="5">
    <location>
        <begin position="315"/>
        <end position="343"/>
    </location>
</feature>
<dbReference type="InterPro" id="IPR002942">
    <property type="entry name" value="S4_RNA-bd"/>
</dbReference>
<dbReference type="SUPFAM" id="SSF55120">
    <property type="entry name" value="Pseudouridine synthase"/>
    <property type="match status" value="1"/>
</dbReference>
<evidence type="ECO:0000256" key="5">
    <source>
        <dbReference type="SAM" id="MobiDB-lite"/>
    </source>
</evidence>
<feature type="compositionally biased region" description="Basic and acidic residues" evidence="5">
    <location>
        <begin position="424"/>
        <end position="438"/>
    </location>
</feature>
<feature type="compositionally biased region" description="Basic and acidic residues" evidence="5">
    <location>
        <begin position="57"/>
        <end position="67"/>
    </location>
</feature>
<dbReference type="GO" id="GO:0003723">
    <property type="term" value="F:RNA binding"/>
    <property type="evidence" value="ECO:0007669"/>
    <property type="project" value="UniProtKB-KW"/>
</dbReference>
<dbReference type="InterPro" id="IPR000748">
    <property type="entry name" value="PsdUridine_synth_RsuA/RluB/E/F"/>
</dbReference>
<dbReference type="Gene3D" id="3.30.70.580">
    <property type="entry name" value="Pseudouridine synthase I, catalytic domain, N-terminal subdomain"/>
    <property type="match status" value="1"/>
</dbReference>
<evidence type="ECO:0000313" key="8">
    <source>
        <dbReference type="Proteomes" id="UP000316921"/>
    </source>
</evidence>
<dbReference type="GO" id="GO:0000455">
    <property type="term" value="P:enzyme-directed rRNA pseudouridine synthesis"/>
    <property type="evidence" value="ECO:0007669"/>
    <property type="project" value="UniProtKB-ARBA"/>
</dbReference>
<dbReference type="InterPro" id="IPR020103">
    <property type="entry name" value="PsdUridine_synth_cat_dom_sf"/>
</dbReference>
<dbReference type="RefSeq" id="WP_145062530.1">
    <property type="nucleotide sequence ID" value="NZ_CP036287.1"/>
</dbReference>
<evidence type="ECO:0000313" key="7">
    <source>
        <dbReference type="EMBL" id="QDU65687.1"/>
    </source>
</evidence>
<dbReference type="InterPro" id="IPR050343">
    <property type="entry name" value="RsuA_PseudoU_synthase"/>
</dbReference>
<feature type="compositionally biased region" description="Gly residues" evidence="5">
    <location>
        <begin position="408"/>
        <end position="422"/>
    </location>
</feature>
<dbReference type="InterPro" id="IPR036986">
    <property type="entry name" value="S4_RNA-bd_sf"/>
</dbReference>
<feature type="compositionally biased region" description="Polar residues" evidence="5">
    <location>
        <begin position="25"/>
        <end position="44"/>
    </location>
</feature>
<dbReference type="CDD" id="cd00165">
    <property type="entry name" value="S4"/>
    <property type="match status" value="1"/>
</dbReference>
<dbReference type="SUPFAM" id="SSF55174">
    <property type="entry name" value="Alpha-L RNA-binding motif"/>
    <property type="match status" value="1"/>
</dbReference>
<keyword evidence="2 4" id="KW-0413">Isomerase</keyword>
<dbReference type="KEGG" id="pbap:Pla133_07520"/>
<evidence type="ECO:0000256" key="2">
    <source>
        <dbReference type="ARBA" id="ARBA00023235"/>
    </source>
</evidence>
<evidence type="ECO:0000256" key="4">
    <source>
        <dbReference type="RuleBase" id="RU003887"/>
    </source>
</evidence>
<feature type="domain" description="RNA-binding S4" evidence="6">
    <location>
        <begin position="78"/>
        <end position="136"/>
    </location>
</feature>
<sequence length="557" mass="61582">MHRPARESRDGHRDGPRGDRRPSKQFPTSGLSSERSPSRGNQPSPRDAFPPVDEADGDKGYVDRGDDADVESPEPILVRLNKYLASHGVASRRRSDELIAEGKVMVDDEIVTDLGTKIDPAVQRIEVDGVILKPEQVRHRYYLLNKPSGVVCTNDEREAKPRAIDLITDRKKGRIYTVGRLDEDTIGLVLLTNDGDFAHRIMHPRYGVPKTYLVKLLGRIDDDAVQQVREGVFLAEGRTAGARVLVQQRSATQSKLLVTLLEGKNREVRRVFARLGYKVADLKRTRIGSIDDRGIKAGQWRPLTRGEVQGLIHWVENERDSNQREQRGGRRGSSDRGGGDRGGSRGRAQRPRGRGHTEQRATGPWNNGQDTGGHRRGSARHSQRAATGAGPDLRDSGSGDRRDDRRGGAQGGGFGERGGAGRGNRTDERGERSAGQRFDHRRHHPKDDRPDYRGEARPGRSGTQATGRYGARRRDERDEPREGGRKTGFHGPNLTGRGAAGRGSQDRQVGGRPDRRDERKRDDARGHRSGGSSSSGGKRRPGGDRPPEGGRRVLRPN</sequence>
<dbReference type="PROSITE" id="PS50889">
    <property type="entry name" value="S4"/>
    <property type="match status" value="1"/>
</dbReference>
<dbReference type="InterPro" id="IPR018496">
    <property type="entry name" value="PsdUridine_synth_RsuA/RluB_CS"/>
</dbReference>
<name>A0A518BFC5_9BACT</name>
<dbReference type="GO" id="GO:0120159">
    <property type="term" value="F:rRNA pseudouridine synthase activity"/>
    <property type="evidence" value="ECO:0007669"/>
    <property type="project" value="UniProtKB-ARBA"/>
</dbReference>
<dbReference type="InterPro" id="IPR020094">
    <property type="entry name" value="TruA/RsuA/RluB/E/F_N"/>
</dbReference>